<feature type="non-terminal residue" evidence="2">
    <location>
        <position position="92"/>
    </location>
</feature>
<feature type="compositionally biased region" description="Acidic residues" evidence="1">
    <location>
        <begin position="65"/>
        <end position="74"/>
    </location>
</feature>
<gene>
    <name evidence="2" type="primary">ORF43876</name>
</gene>
<dbReference type="AlphaFoldDB" id="A0A0B6Z241"/>
<evidence type="ECO:0000313" key="2">
    <source>
        <dbReference type="EMBL" id="CEK61991.1"/>
    </source>
</evidence>
<protein>
    <submittedName>
        <fullName evidence="2">Uncharacterized protein</fullName>
    </submittedName>
</protein>
<feature type="region of interest" description="Disordered" evidence="1">
    <location>
        <begin position="1"/>
        <end position="20"/>
    </location>
</feature>
<evidence type="ECO:0000256" key="1">
    <source>
        <dbReference type="SAM" id="MobiDB-lite"/>
    </source>
</evidence>
<accession>A0A0B6Z241</accession>
<proteinExistence type="predicted"/>
<feature type="compositionally biased region" description="Basic and acidic residues" evidence="1">
    <location>
        <begin position="8"/>
        <end position="20"/>
    </location>
</feature>
<dbReference type="EMBL" id="HACG01015126">
    <property type="protein sequence ID" value="CEK61991.1"/>
    <property type="molecule type" value="Transcribed_RNA"/>
</dbReference>
<organism evidence="2">
    <name type="scientific">Arion vulgaris</name>
    <dbReference type="NCBI Taxonomy" id="1028688"/>
    <lineage>
        <taxon>Eukaryota</taxon>
        <taxon>Metazoa</taxon>
        <taxon>Spiralia</taxon>
        <taxon>Lophotrochozoa</taxon>
        <taxon>Mollusca</taxon>
        <taxon>Gastropoda</taxon>
        <taxon>Heterobranchia</taxon>
        <taxon>Euthyneura</taxon>
        <taxon>Panpulmonata</taxon>
        <taxon>Eupulmonata</taxon>
        <taxon>Stylommatophora</taxon>
        <taxon>Helicina</taxon>
        <taxon>Arionoidea</taxon>
        <taxon>Arionidae</taxon>
        <taxon>Arion</taxon>
    </lineage>
</organism>
<feature type="region of interest" description="Disordered" evidence="1">
    <location>
        <begin position="57"/>
        <end position="92"/>
    </location>
</feature>
<reference evidence="2" key="1">
    <citation type="submission" date="2014-12" db="EMBL/GenBank/DDBJ databases">
        <title>Insight into the proteome of Arion vulgaris.</title>
        <authorList>
            <person name="Aradska J."/>
            <person name="Bulat T."/>
            <person name="Smidak R."/>
            <person name="Sarate P."/>
            <person name="Gangsoo J."/>
            <person name="Sialana F."/>
            <person name="Bilban M."/>
            <person name="Lubec G."/>
        </authorList>
    </citation>
    <scope>NUCLEOTIDE SEQUENCE</scope>
    <source>
        <tissue evidence="2">Skin</tissue>
    </source>
</reference>
<feature type="non-terminal residue" evidence="2">
    <location>
        <position position="1"/>
    </location>
</feature>
<sequence length="92" mass="10526">ELQSIFADAKRRDRRSSEPELHSLCIRGLHEITLGDISPFQYPISVESEELRKSIQRNLPSDIVAETDEDEPEVDTNRDDKSNESIDQSLNT</sequence>
<feature type="compositionally biased region" description="Basic and acidic residues" evidence="1">
    <location>
        <begin position="75"/>
        <end position="84"/>
    </location>
</feature>
<name>A0A0B6Z241_9EUPU</name>